<accession>A0A161Z970</accession>
<dbReference type="AlphaFoldDB" id="A0A161Z970"/>
<organism evidence="1 2">
    <name type="scientific">Pseudoalteromonas luteoviolacea S4060-1</name>
    <dbReference type="NCBI Taxonomy" id="1365257"/>
    <lineage>
        <taxon>Bacteria</taxon>
        <taxon>Pseudomonadati</taxon>
        <taxon>Pseudomonadota</taxon>
        <taxon>Gammaproteobacteria</taxon>
        <taxon>Alteromonadales</taxon>
        <taxon>Pseudoalteromonadaceae</taxon>
        <taxon>Pseudoalteromonas</taxon>
    </lineage>
</organism>
<dbReference type="PATRIC" id="fig|1365257.3.peg.2976"/>
<dbReference type="PROSITE" id="PS51257">
    <property type="entry name" value="PROKAR_LIPOPROTEIN"/>
    <property type="match status" value="1"/>
</dbReference>
<proteinExistence type="predicted"/>
<dbReference type="Proteomes" id="UP000076661">
    <property type="component" value="Unassembled WGS sequence"/>
</dbReference>
<dbReference type="RefSeq" id="WP_063381571.1">
    <property type="nucleotide sequence ID" value="NZ_AUXX01000022.1"/>
</dbReference>
<protein>
    <submittedName>
        <fullName evidence="1">Uncharacterized protein</fullName>
    </submittedName>
</protein>
<comment type="caution">
    <text evidence="1">The sequence shown here is derived from an EMBL/GenBank/DDBJ whole genome shotgun (WGS) entry which is preliminary data.</text>
</comment>
<dbReference type="EMBL" id="AUXX01000022">
    <property type="protein sequence ID" value="KZN65333.1"/>
    <property type="molecule type" value="Genomic_DNA"/>
</dbReference>
<evidence type="ECO:0000313" key="1">
    <source>
        <dbReference type="EMBL" id="KZN65333.1"/>
    </source>
</evidence>
<reference evidence="1 2" key="1">
    <citation type="submission" date="2013-07" db="EMBL/GenBank/DDBJ databases">
        <title>Comparative Genomic and Metabolomic Analysis of Twelve Strains of Pseudoalteromonas luteoviolacea.</title>
        <authorList>
            <person name="Vynne N.G."/>
            <person name="Mansson M."/>
            <person name="Gram L."/>
        </authorList>
    </citation>
    <scope>NUCLEOTIDE SEQUENCE [LARGE SCALE GENOMIC DNA]</scope>
    <source>
        <strain evidence="1 2">S4060-1</strain>
    </source>
</reference>
<sequence length="647" mass="70387">MMRSKYLGLAMPLLLTACFDGSERHVEVVTPAPATEVTQVPNVALVEIKTPEQALYQPGQPISLDFSIETIQLDTQHIGVTFMAIPKEKVAQLETEEQPEGYNLGTHYVEQLQPGVQNLSATLMFPNEEMPSGEFLIAAYVDSAKIIPDEADLTDNRSRGHDGGDLTTYASITIDASHYHDFVLDKVVVGDGFAMFPDIGQRETASEGQPSQKRSDIIGHIDASKFGSSANTAQVTAEVIVDDQAYTAHFWQEGQDHYAEKMNISFSQFEQSHYFPYDIAINGALLHKIQQAFDPNSSENTIQLRFTLHDMSEFDEANTSNNTLTIDVPYSLYQDTPPSDELLAKHNLPGLSDSNQVNRAARSALSNGPTQDLSLTISQQTDEQFVLLDLFSNTYGDKSKVAVVPSFLSLIILKATDGGYAWASTGGGFDLYMFDDSVNLFSAGASGIADGANGTLSYAMGVSFLGNSLIADSDSVTALDESYTHDWSEEQKLFSATFTIAIVPVSVSAGVKGEVGVGSELKYADQRFSIGGDVLTASLDAYATAGIDLLIASGGIGIDFLIISETLSASAYTDISKAITDSEISYGIDISNHMKAIEGELYLWVKYPGYEFCCSFPTKTATKTLYDTGALYNKTWQMLDYSDSFKF</sequence>
<gene>
    <name evidence="1" type="ORF">N478_21390</name>
</gene>
<evidence type="ECO:0000313" key="2">
    <source>
        <dbReference type="Proteomes" id="UP000076661"/>
    </source>
</evidence>
<name>A0A161Z970_9GAMM</name>